<protein>
    <submittedName>
        <fullName evidence="2">Uncharacterized protein</fullName>
    </submittedName>
</protein>
<reference evidence="3" key="1">
    <citation type="journal article" date="2010" name="Nat. Biotechnol.">
        <title>Draft genome sequence of the oilseed species Ricinus communis.</title>
        <authorList>
            <person name="Chan A.P."/>
            <person name="Crabtree J."/>
            <person name="Zhao Q."/>
            <person name="Lorenzi H."/>
            <person name="Orvis J."/>
            <person name="Puiu D."/>
            <person name="Melake-Berhan A."/>
            <person name="Jones K.M."/>
            <person name="Redman J."/>
            <person name="Chen G."/>
            <person name="Cahoon E.B."/>
            <person name="Gedil M."/>
            <person name="Stanke M."/>
            <person name="Haas B.J."/>
            <person name="Wortman J.R."/>
            <person name="Fraser-Liggett C.M."/>
            <person name="Ravel J."/>
            <person name="Rabinowicz P.D."/>
        </authorList>
    </citation>
    <scope>NUCLEOTIDE SEQUENCE [LARGE SCALE GENOMIC DNA]</scope>
    <source>
        <strain evidence="3">cv. Hale</strain>
    </source>
</reference>
<evidence type="ECO:0000256" key="1">
    <source>
        <dbReference type="SAM" id="MobiDB-lite"/>
    </source>
</evidence>
<name>B9TC63_RICCO</name>
<accession>B9TC63</accession>
<proteinExistence type="predicted"/>
<dbReference type="InParanoid" id="B9TC63"/>
<keyword evidence="3" id="KW-1185">Reference proteome</keyword>
<evidence type="ECO:0000313" key="3">
    <source>
        <dbReference type="Proteomes" id="UP000008311"/>
    </source>
</evidence>
<feature type="non-terminal residue" evidence="2">
    <location>
        <position position="1"/>
    </location>
</feature>
<dbReference type="AlphaFoldDB" id="B9TC63"/>
<sequence length="75" mass="8326">RCRTGRRPTGSRWRSCWPPAGRRRPPRGPKSSHTAPPASPARRCRPLPPAGSGWRRCGRPPAAVAPRSPRRSGRR</sequence>
<feature type="non-terminal residue" evidence="2">
    <location>
        <position position="75"/>
    </location>
</feature>
<gene>
    <name evidence="2" type="ORF">RCOM_0013260</name>
</gene>
<evidence type="ECO:0000313" key="2">
    <source>
        <dbReference type="EMBL" id="EEF26551.1"/>
    </source>
</evidence>
<dbReference type="EMBL" id="EQ977044">
    <property type="protein sequence ID" value="EEF26551.1"/>
    <property type="molecule type" value="Genomic_DNA"/>
</dbReference>
<organism evidence="2 3">
    <name type="scientific">Ricinus communis</name>
    <name type="common">Castor bean</name>
    <dbReference type="NCBI Taxonomy" id="3988"/>
    <lineage>
        <taxon>Eukaryota</taxon>
        <taxon>Viridiplantae</taxon>
        <taxon>Streptophyta</taxon>
        <taxon>Embryophyta</taxon>
        <taxon>Tracheophyta</taxon>
        <taxon>Spermatophyta</taxon>
        <taxon>Magnoliopsida</taxon>
        <taxon>eudicotyledons</taxon>
        <taxon>Gunneridae</taxon>
        <taxon>Pentapetalae</taxon>
        <taxon>rosids</taxon>
        <taxon>fabids</taxon>
        <taxon>Malpighiales</taxon>
        <taxon>Euphorbiaceae</taxon>
        <taxon>Acalyphoideae</taxon>
        <taxon>Acalypheae</taxon>
        <taxon>Ricinus</taxon>
    </lineage>
</organism>
<feature type="region of interest" description="Disordered" evidence="1">
    <location>
        <begin position="1"/>
        <end position="75"/>
    </location>
</feature>
<dbReference type="Proteomes" id="UP000008311">
    <property type="component" value="Unassembled WGS sequence"/>
</dbReference>